<dbReference type="Gene3D" id="1.10.220.160">
    <property type="match status" value="1"/>
</dbReference>
<feature type="domain" description="MYND-type" evidence="5">
    <location>
        <begin position="12"/>
        <end position="48"/>
    </location>
</feature>
<dbReference type="OrthoDB" id="265717at2759"/>
<keyword evidence="7" id="KW-1185">Reference proteome</keyword>
<dbReference type="PROSITE" id="PS50865">
    <property type="entry name" value="ZF_MYND_2"/>
    <property type="match status" value="1"/>
</dbReference>
<evidence type="ECO:0000256" key="1">
    <source>
        <dbReference type="ARBA" id="ARBA00022723"/>
    </source>
</evidence>
<comment type="caution">
    <text evidence="6">The sequence shown here is derived from an EMBL/GenBank/DDBJ whole genome shotgun (WGS) entry which is preliminary data.</text>
</comment>
<sequence>MGGGRGTGGGPCGVCQAASRLTCGGCGDIHYCGRDHQRRHWAHHRLHCRPYKELTHPKLGRYLVASRRLKAGQEVMEDLPLAFGPLPVSPLVCLGCHGPVPEKLPRCPGCWWPLCSPECAASSLHRQECPVLAKDTEHVAVPDTHEETSRYDLILVVRMLLLRDARPKAWAALMDMEHHMDRRAHEGKLELQTSVNLIRDVLGLDFTAEEVEQVRGAIATNGMQMMSPAAVPLRVLHPRVRLFNHSCIPNLQLSFTDDGLMIVRTAVPLEAGDPMYVTYTGTTIPLWERLSCLKENYFFACECRRCSDPTEMGTDFSNPRCPECRDHLMQPTTWLGATTWACPSCKVEKCMQRVKEEVHASLSSLDMMDVVDSRSYKRLQYLLEQVEQDYHPQHYVWMKVAQTMLHKLQDYNTDTALKMRVNIWNKLSVLYGKLEPGLTRRRGMSFLELGLSIMKAVRNEYQNNTAYIPSLLQQLKPVVGYFQEAEDILSFEPATVRLHVLAERARVGKEK</sequence>
<name>A0A8J4Y9E4_CHIOP</name>
<dbReference type="CDD" id="cd20071">
    <property type="entry name" value="SET_SMYD"/>
    <property type="match status" value="1"/>
</dbReference>
<dbReference type="Gene3D" id="6.10.140.2220">
    <property type="match status" value="2"/>
</dbReference>
<dbReference type="Proteomes" id="UP000770661">
    <property type="component" value="Unassembled WGS sequence"/>
</dbReference>
<dbReference type="EMBL" id="JACEEZ010014995">
    <property type="protein sequence ID" value="KAG0719141.1"/>
    <property type="molecule type" value="Genomic_DNA"/>
</dbReference>
<dbReference type="GO" id="GO:0008276">
    <property type="term" value="F:protein methyltransferase activity"/>
    <property type="evidence" value="ECO:0007669"/>
    <property type="project" value="UniProtKB-ARBA"/>
</dbReference>
<keyword evidence="2 4" id="KW-0863">Zinc-finger</keyword>
<dbReference type="PANTHER" id="PTHR46455:SF5">
    <property type="entry name" value="SET AND MYND DOMAIN CONTAINING, ARTHROPOD-SPECIFIC, MEMBER 4, ISOFORM A"/>
    <property type="match status" value="1"/>
</dbReference>
<evidence type="ECO:0000259" key="5">
    <source>
        <dbReference type="PROSITE" id="PS50865"/>
    </source>
</evidence>
<dbReference type="GO" id="GO:0008170">
    <property type="term" value="F:N-methyltransferase activity"/>
    <property type="evidence" value="ECO:0007669"/>
    <property type="project" value="UniProtKB-ARBA"/>
</dbReference>
<proteinExistence type="predicted"/>
<dbReference type="Pfam" id="PF01753">
    <property type="entry name" value="zf-MYND"/>
    <property type="match status" value="1"/>
</dbReference>
<dbReference type="InterPro" id="IPR053010">
    <property type="entry name" value="SET_SmydA-8"/>
</dbReference>
<keyword evidence="3" id="KW-0862">Zinc</keyword>
<evidence type="ECO:0000256" key="3">
    <source>
        <dbReference type="ARBA" id="ARBA00022833"/>
    </source>
</evidence>
<dbReference type="InterPro" id="IPR002893">
    <property type="entry name" value="Znf_MYND"/>
</dbReference>
<dbReference type="SUPFAM" id="SSF82199">
    <property type="entry name" value="SET domain"/>
    <property type="match status" value="1"/>
</dbReference>
<dbReference type="PANTHER" id="PTHR46455">
    <property type="entry name" value="SET AND MYND DOMAIN CONTAINING, ARTHROPOD-SPECIFIC, MEMBER 4, ISOFORM A"/>
    <property type="match status" value="1"/>
</dbReference>
<accession>A0A8J4Y9E4</accession>
<dbReference type="InterPro" id="IPR001214">
    <property type="entry name" value="SET_dom"/>
</dbReference>
<dbReference type="PROSITE" id="PS01360">
    <property type="entry name" value="ZF_MYND_1"/>
    <property type="match status" value="1"/>
</dbReference>
<dbReference type="GO" id="GO:0008757">
    <property type="term" value="F:S-adenosylmethionine-dependent methyltransferase activity"/>
    <property type="evidence" value="ECO:0007669"/>
    <property type="project" value="UniProtKB-ARBA"/>
</dbReference>
<evidence type="ECO:0000256" key="4">
    <source>
        <dbReference type="PROSITE-ProRule" id="PRU00134"/>
    </source>
</evidence>
<dbReference type="SUPFAM" id="SSF144232">
    <property type="entry name" value="HIT/MYND zinc finger-like"/>
    <property type="match status" value="1"/>
</dbReference>
<reference evidence="6" key="1">
    <citation type="submission" date="2020-07" db="EMBL/GenBank/DDBJ databases">
        <title>The High-quality genome of the commercially important snow crab, Chionoecetes opilio.</title>
        <authorList>
            <person name="Jeong J.-H."/>
            <person name="Ryu S."/>
        </authorList>
    </citation>
    <scope>NUCLEOTIDE SEQUENCE</scope>
    <source>
        <strain evidence="6">MADBK_172401_WGS</strain>
        <tissue evidence="6">Digestive gland</tissue>
    </source>
</reference>
<organism evidence="6 7">
    <name type="scientific">Chionoecetes opilio</name>
    <name type="common">Atlantic snow crab</name>
    <name type="synonym">Cancer opilio</name>
    <dbReference type="NCBI Taxonomy" id="41210"/>
    <lineage>
        <taxon>Eukaryota</taxon>
        <taxon>Metazoa</taxon>
        <taxon>Ecdysozoa</taxon>
        <taxon>Arthropoda</taxon>
        <taxon>Crustacea</taxon>
        <taxon>Multicrustacea</taxon>
        <taxon>Malacostraca</taxon>
        <taxon>Eumalacostraca</taxon>
        <taxon>Eucarida</taxon>
        <taxon>Decapoda</taxon>
        <taxon>Pleocyemata</taxon>
        <taxon>Brachyura</taxon>
        <taxon>Eubrachyura</taxon>
        <taxon>Majoidea</taxon>
        <taxon>Majidae</taxon>
        <taxon>Chionoecetes</taxon>
    </lineage>
</organism>
<dbReference type="Gene3D" id="2.170.270.10">
    <property type="entry name" value="SET domain"/>
    <property type="match status" value="1"/>
</dbReference>
<evidence type="ECO:0000313" key="7">
    <source>
        <dbReference type="Proteomes" id="UP000770661"/>
    </source>
</evidence>
<dbReference type="GO" id="GO:0008270">
    <property type="term" value="F:zinc ion binding"/>
    <property type="evidence" value="ECO:0007669"/>
    <property type="project" value="UniProtKB-KW"/>
</dbReference>
<gene>
    <name evidence="6" type="primary">SmydA-8_3</name>
    <name evidence="6" type="ORF">GWK47_051095</name>
</gene>
<dbReference type="Pfam" id="PF00856">
    <property type="entry name" value="SET"/>
    <property type="match status" value="1"/>
</dbReference>
<keyword evidence="1" id="KW-0479">Metal-binding</keyword>
<dbReference type="InterPro" id="IPR046341">
    <property type="entry name" value="SET_dom_sf"/>
</dbReference>
<protein>
    <submittedName>
        <fullName evidence="6">SET domain-containing protein SmydA-8, isoform B</fullName>
    </submittedName>
</protein>
<evidence type="ECO:0000313" key="6">
    <source>
        <dbReference type="EMBL" id="KAG0719141.1"/>
    </source>
</evidence>
<evidence type="ECO:0000256" key="2">
    <source>
        <dbReference type="ARBA" id="ARBA00022771"/>
    </source>
</evidence>
<dbReference type="AlphaFoldDB" id="A0A8J4Y9E4"/>